<dbReference type="AlphaFoldDB" id="A0A8T2TK53"/>
<gene>
    <name evidence="1" type="ORF">KP509_12G072800</name>
</gene>
<comment type="caution">
    <text evidence="1">The sequence shown here is derived from an EMBL/GenBank/DDBJ whole genome shotgun (WGS) entry which is preliminary data.</text>
</comment>
<proteinExistence type="predicted"/>
<organism evidence="1 2">
    <name type="scientific">Ceratopteris richardii</name>
    <name type="common">Triangle waterfern</name>
    <dbReference type="NCBI Taxonomy" id="49495"/>
    <lineage>
        <taxon>Eukaryota</taxon>
        <taxon>Viridiplantae</taxon>
        <taxon>Streptophyta</taxon>
        <taxon>Embryophyta</taxon>
        <taxon>Tracheophyta</taxon>
        <taxon>Polypodiopsida</taxon>
        <taxon>Polypodiidae</taxon>
        <taxon>Polypodiales</taxon>
        <taxon>Pteridineae</taxon>
        <taxon>Pteridaceae</taxon>
        <taxon>Parkerioideae</taxon>
        <taxon>Ceratopteris</taxon>
    </lineage>
</organism>
<dbReference type="EMBL" id="CM035417">
    <property type="protein sequence ID" value="KAH7423771.1"/>
    <property type="molecule type" value="Genomic_DNA"/>
</dbReference>
<evidence type="ECO:0000313" key="2">
    <source>
        <dbReference type="Proteomes" id="UP000825935"/>
    </source>
</evidence>
<keyword evidence="2" id="KW-1185">Reference proteome</keyword>
<accession>A0A8T2TK53</accession>
<name>A0A8T2TK53_CERRI</name>
<evidence type="ECO:0000313" key="1">
    <source>
        <dbReference type="EMBL" id="KAH7423771.1"/>
    </source>
</evidence>
<sequence length="255" mass="28953">MAGADGTFDFRHPPSIVIARPKEVSTNTVQFGQILLFWSPTRKEINGRRKEKRVDNHSTTSKIDLHTSPIVKLVFEFGRHPVPPLFHRDAKPQGDPKKSKNLALRNDLTAMINEMVELRPHNSSKGGLRVVDYGSRGFTKSSKTPPERLQARTIIVNKCVHIIGKKSHGDLTMVVRQTEAFDITNFHPMRHKLAKPFRGDDKEKGSQWASLSDRSSKFDHLRKFVVNVNLGRCVSKKGRNHLGEFFTTSKILEQL</sequence>
<dbReference type="Proteomes" id="UP000825935">
    <property type="component" value="Chromosome 12"/>
</dbReference>
<protein>
    <submittedName>
        <fullName evidence="1">Uncharacterized protein</fullName>
    </submittedName>
</protein>
<reference evidence="1" key="1">
    <citation type="submission" date="2021-08" db="EMBL/GenBank/DDBJ databases">
        <title>WGS assembly of Ceratopteris richardii.</title>
        <authorList>
            <person name="Marchant D.B."/>
            <person name="Chen G."/>
            <person name="Jenkins J."/>
            <person name="Shu S."/>
            <person name="Leebens-Mack J."/>
            <person name="Grimwood J."/>
            <person name="Schmutz J."/>
            <person name="Soltis P."/>
            <person name="Soltis D."/>
            <person name="Chen Z.-H."/>
        </authorList>
    </citation>
    <scope>NUCLEOTIDE SEQUENCE</scope>
    <source>
        <strain evidence="1">Whitten #5841</strain>
        <tissue evidence="1">Leaf</tissue>
    </source>
</reference>